<sequence>MIIEDNLNKKNKSNKNKNLTMGYKIKFIAIYIIFLIPILFYKLFTEGFEPMIIFFIWTIVITIVFLIHLTAPIISIDKIIINSNSNKVYSQWIIWLIITSIPFLLFIYMIYLFYDCGSMGCVSGIFFLITLIPALIVGFVSLFFVK</sequence>
<proteinExistence type="predicted"/>
<keyword evidence="2" id="KW-1185">Reference proteome</keyword>
<reference evidence="1 2" key="3">
    <citation type="submission" date="2019-09" db="EMBL/GenBank/DDBJ databases">
        <title>Taxonomic note: a critical rebuttal of the proposed division of the genus Arcobacter into six genera, emended descriptions of Arcobacter anaerophilus and the genus Arcobacter, and an assessment of genus-level boundaries for Epsilonproteobacteria using in silico genomic comparator tools.</title>
        <authorList>
            <person name="On S.L.W."/>
            <person name="Miller W.G."/>
            <person name="Biggs P."/>
            <person name="Cornelius A."/>
            <person name="Vandamme P."/>
        </authorList>
    </citation>
    <scope>NUCLEOTIDE SEQUENCE [LARGE SCALE GENOMIC DNA]</scope>
    <source>
        <strain evidence="1 2">LMG 26638</strain>
    </source>
</reference>
<dbReference type="Proteomes" id="UP000322726">
    <property type="component" value="Chromosome"/>
</dbReference>
<protein>
    <submittedName>
        <fullName evidence="1">Uncharacterized protein</fullName>
    </submittedName>
</protein>
<reference evidence="2" key="1">
    <citation type="submission" date="2019-09" db="EMBL/GenBank/DDBJ databases">
        <title>Complete genome sequencing of four Arcobacter species reveals a diverse suite of mobile elements.</title>
        <authorList>
            <person name="On S.L.W."/>
            <person name="Miller W.G."/>
            <person name="Biggs P."/>
            <person name="Cornelius A."/>
            <person name="Vandamme P."/>
        </authorList>
    </citation>
    <scope>NUCLEOTIDE SEQUENCE [LARGE SCALE GENOMIC DNA]</scope>
    <source>
        <strain evidence="2">LMG 26638</strain>
    </source>
</reference>
<dbReference type="EMBL" id="CP035928">
    <property type="protein sequence ID" value="QEP34492.1"/>
    <property type="molecule type" value="Genomic_DNA"/>
</dbReference>
<organism evidence="1 2">
    <name type="scientific">Malaciobacter pacificus</name>
    <dbReference type="NCBI Taxonomy" id="1080223"/>
    <lineage>
        <taxon>Bacteria</taxon>
        <taxon>Pseudomonadati</taxon>
        <taxon>Campylobacterota</taxon>
        <taxon>Epsilonproteobacteria</taxon>
        <taxon>Campylobacterales</taxon>
        <taxon>Arcobacteraceae</taxon>
        <taxon>Malaciobacter</taxon>
    </lineage>
</organism>
<accession>A0A5C2HDR4</accession>
<dbReference type="KEGG" id="apai:APAC_1380"/>
<name>A0A5C2HDR4_9BACT</name>
<reference evidence="1 2" key="2">
    <citation type="submission" date="2019-09" db="EMBL/GenBank/DDBJ databases">
        <title>Complete genome sequencing of four Arcobacter species reveals a diverse suite of mobile elements.</title>
        <authorList>
            <person name="Miller W.G."/>
            <person name="Yee E."/>
            <person name="Bono J.L."/>
        </authorList>
    </citation>
    <scope>NUCLEOTIDE SEQUENCE [LARGE SCALE GENOMIC DNA]</scope>
    <source>
        <strain evidence="1 2">LMG 26638</strain>
    </source>
</reference>
<dbReference type="AlphaFoldDB" id="A0A5C2HDR4"/>
<gene>
    <name evidence="1" type="ORF">APAC_1380</name>
</gene>
<evidence type="ECO:0000313" key="1">
    <source>
        <dbReference type="EMBL" id="QEP34492.1"/>
    </source>
</evidence>
<dbReference type="RefSeq" id="WP_130233425.1">
    <property type="nucleotide sequence ID" value="NZ_CP035928.1"/>
</dbReference>
<evidence type="ECO:0000313" key="2">
    <source>
        <dbReference type="Proteomes" id="UP000322726"/>
    </source>
</evidence>